<gene>
    <name evidence="2" type="ORF">BSTOLATCC_MIC47875</name>
</gene>
<keyword evidence="3" id="KW-1185">Reference proteome</keyword>
<dbReference type="Proteomes" id="UP001162131">
    <property type="component" value="Unassembled WGS sequence"/>
</dbReference>
<evidence type="ECO:0000256" key="1">
    <source>
        <dbReference type="SAM" id="Phobius"/>
    </source>
</evidence>
<keyword evidence="1" id="KW-0812">Transmembrane</keyword>
<proteinExistence type="predicted"/>
<dbReference type="AlphaFoldDB" id="A0AAU9JQ67"/>
<keyword evidence="1" id="KW-0472">Membrane</keyword>
<organism evidence="2 3">
    <name type="scientific">Blepharisma stoltei</name>
    <dbReference type="NCBI Taxonomy" id="1481888"/>
    <lineage>
        <taxon>Eukaryota</taxon>
        <taxon>Sar</taxon>
        <taxon>Alveolata</taxon>
        <taxon>Ciliophora</taxon>
        <taxon>Postciliodesmatophora</taxon>
        <taxon>Heterotrichea</taxon>
        <taxon>Heterotrichida</taxon>
        <taxon>Blepharismidae</taxon>
        <taxon>Blepharisma</taxon>
    </lineage>
</organism>
<evidence type="ECO:0000313" key="2">
    <source>
        <dbReference type="EMBL" id="CAG9329039.1"/>
    </source>
</evidence>
<evidence type="ECO:0000313" key="3">
    <source>
        <dbReference type="Proteomes" id="UP001162131"/>
    </source>
</evidence>
<accession>A0AAU9JQ67</accession>
<feature type="transmembrane region" description="Helical" evidence="1">
    <location>
        <begin position="46"/>
        <end position="64"/>
    </location>
</feature>
<keyword evidence="1" id="KW-1133">Transmembrane helix</keyword>
<protein>
    <submittedName>
        <fullName evidence="2">Uncharacterized protein</fullName>
    </submittedName>
</protein>
<comment type="caution">
    <text evidence="2">The sequence shown here is derived from an EMBL/GenBank/DDBJ whole genome shotgun (WGS) entry which is preliminary data.</text>
</comment>
<name>A0AAU9JQ67_9CILI</name>
<reference evidence="2" key="1">
    <citation type="submission" date="2021-09" db="EMBL/GenBank/DDBJ databases">
        <authorList>
            <consortium name="AG Swart"/>
            <person name="Singh M."/>
            <person name="Singh A."/>
            <person name="Seah K."/>
            <person name="Emmerich C."/>
        </authorList>
    </citation>
    <scope>NUCLEOTIDE SEQUENCE</scope>
    <source>
        <strain evidence="2">ATCC30299</strain>
    </source>
</reference>
<sequence>MGGWDFGVFQCEQNPVMCLWAWCVPGGICCMQVVDAKISDSENKNAAFVACLCSCFLGCIGATFNRYKLREMLTINDSVIMDLLWYWWVPCFAVTQEWMTTMNRQKNNHKLLIWQLIGAQEGGNGVRA</sequence>
<dbReference type="EMBL" id="CAJZBQ010000047">
    <property type="protein sequence ID" value="CAG9329039.1"/>
    <property type="molecule type" value="Genomic_DNA"/>
</dbReference>